<dbReference type="Pfam" id="PF08588">
    <property type="entry name" value="Duc1"/>
    <property type="match status" value="1"/>
</dbReference>
<protein>
    <recommendedName>
        <fullName evidence="1">Domain of unknown function at the cortex 1 domain-containing protein</fullName>
    </recommendedName>
</protein>
<name>A0A5B8MKP6_9CHLO</name>
<dbReference type="OrthoDB" id="42898at2759"/>
<dbReference type="PANTHER" id="PTHR34826:SF2">
    <property type="entry name" value="UPF0590 PROTEIN C409.17C"/>
    <property type="match status" value="1"/>
</dbReference>
<evidence type="ECO:0000313" key="2">
    <source>
        <dbReference type="EMBL" id="QDZ20959.1"/>
    </source>
</evidence>
<gene>
    <name evidence="2" type="ORF">A3770_04p34770</name>
</gene>
<evidence type="ECO:0000259" key="1">
    <source>
        <dbReference type="Pfam" id="PF08588"/>
    </source>
</evidence>
<feature type="domain" description="Domain of unknown function at the cortex 1" evidence="1">
    <location>
        <begin position="45"/>
        <end position="273"/>
    </location>
</feature>
<dbReference type="InterPro" id="IPR013897">
    <property type="entry name" value="Duc1"/>
</dbReference>
<keyword evidence="3" id="KW-1185">Reference proteome</keyword>
<accession>A0A5B8MKP6</accession>
<dbReference type="PANTHER" id="PTHR34826">
    <property type="entry name" value="UPF0590 PROTEIN C409.17C"/>
    <property type="match status" value="1"/>
</dbReference>
<sequence>MAAPDLPIPCGAARGRVRDVHEAATGGLPPVEAWPERPVLVTMRKEMDPQEVPVSTAVEIPVSTRLFHGTVKLFVRVEAEAADDHRSKDSYYYFRGRRRLAGVILRGKFKDGLRMDSVYAGNWFEAPIRMMKQRGIVLGVIRRLLPHLHLGMDFIAAPLILDAKRMAVYAHHEACAPTCGKSLSVDEKTDLLGGFFAQQARSPRERRAFLRKTGLCFREDHVYEFELYQDKVNFQTYDLKLPLVSVNVGSILGGQPMQFGLRLKTSGGEDEWVTPRFSFWSEDLLRQRQVLNST</sequence>
<dbReference type="Proteomes" id="UP000316726">
    <property type="component" value="Chromosome 4"/>
</dbReference>
<dbReference type="STRING" id="1764295.A0A5B8MKP6"/>
<dbReference type="AlphaFoldDB" id="A0A5B8MKP6"/>
<reference evidence="2 3" key="1">
    <citation type="submission" date="2018-07" db="EMBL/GenBank/DDBJ databases">
        <title>The complete nuclear genome of the prasinophyte Chloropicon primus (CCMP1205).</title>
        <authorList>
            <person name="Pombert J.-F."/>
            <person name="Otis C."/>
            <person name="Turmel M."/>
            <person name="Lemieux C."/>
        </authorList>
    </citation>
    <scope>NUCLEOTIDE SEQUENCE [LARGE SCALE GENOMIC DNA]</scope>
    <source>
        <strain evidence="2 3">CCMP1205</strain>
    </source>
</reference>
<organism evidence="2 3">
    <name type="scientific">Chloropicon primus</name>
    <dbReference type="NCBI Taxonomy" id="1764295"/>
    <lineage>
        <taxon>Eukaryota</taxon>
        <taxon>Viridiplantae</taxon>
        <taxon>Chlorophyta</taxon>
        <taxon>Chloropicophyceae</taxon>
        <taxon>Chloropicales</taxon>
        <taxon>Chloropicaceae</taxon>
        <taxon>Chloropicon</taxon>
    </lineage>
</organism>
<dbReference type="EMBL" id="CP031037">
    <property type="protein sequence ID" value="QDZ20959.1"/>
    <property type="molecule type" value="Genomic_DNA"/>
</dbReference>
<evidence type="ECO:0000313" key="3">
    <source>
        <dbReference type="Proteomes" id="UP000316726"/>
    </source>
</evidence>
<proteinExistence type="predicted"/>